<comment type="caution">
    <text evidence="7">The sequence shown here is derived from an EMBL/GenBank/DDBJ whole genome shotgun (WGS) entry which is preliminary data.</text>
</comment>
<accession>A0A1G2SD31</accession>
<evidence type="ECO:0008006" key="9">
    <source>
        <dbReference type="Google" id="ProtNLM"/>
    </source>
</evidence>
<proteinExistence type="predicted"/>
<feature type="transmembrane region" description="Helical" evidence="6">
    <location>
        <begin position="12"/>
        <end position="38"/>
    </location>
</feature>
<evidence type="ECO:0000256" key="1">
    <source>
        <dbReference type="ARBA" id="ARBA00004651"/>
    </source>
</evidence>
<keyword evidence="4 6" id="KW-1133">Transmembrane helix</keyword>
<gene>
    <name evidence="7" type="ORF">A3B07_01440</name>
</gene>
<sequence length="201" mass="23130">MNELIIPLIIKYKYVAIFPIAVIEGPIIALVAGFLVSLGYLKFIQAYIILVIADITGDIIYYYVGYFSNKKKFLEKYGSRFPAVLRNFNMLDNLWEKHERKTILLSKLSYGLCIPFLMSAGISRMPIKRYVTYVTIIDLIKFGVIMAIGYFLGYSFQKAESYILYFGIAVAVILIIFIIVYILYSKKYAIAEITEIENENK</sequence>
<evidence type="ECO:0000313" key="7">
    <source>
        <dbReference type="EMBL" id="OHA82579.1"/>
    </source>
</evidence>
<reference evidence="7 8" key="1">
    <citation type="journal article" date="2016" name="Nat. Commun.">
        <title>Thousands of microbial genomes shed light on interconnected biogeochemical processes in an aquifer system.</title>
        <authorList>
            <person name="Anantharaman K."/>
            <person name="Brown C.T."/>
            <person name="Hug L.A."/>
            <person name="Sharon I."/>
            <person name="Castelle C.J."/>
            <person name="Probst A.J."/>
            <person name="Thomas B.C."/>
            <person name="Singh A."/>
            <person name="Wilkins M.J."/>
            <person name="Karaoz U."/>
            <person name="Brodie E.L."/>
            <person name="Williams K.H."/>
            <person name="Hubbard S.S."/>
            <person name="Banfield J.F."/>
        </authorList>
    </citation>
    <scope>NUCLEOTIDE SEQUENCE [LARGE SCALE GENOMIC DNA]</scope>
</reference>
<dbReference type="GO" id="GO:0005886">
    <property type="term" value="C:plasma membrane"/>
    <property type="evidence" value="ECO:0007669"/>
    <property type="project" value="UniProtKB-SubCell"/>
</dbReference>
<evidence type="ECO:0000256" key="2">
    <source>
        <dbReference type="ARBA" id="ARBA00022475"/>
    </source>
</evidence>
<dbReference type="EMBL" id="MHUV01000005">
    <property type="protein sequence ID" value="OHA82579.1"/>
    <property type="molecule type" value="Genomic_DNA"/>
</dbReference>
<keyword evidence="5 6" id="KW-0472">Membrane</keyword>
<feature type="transmembrane region" description="Helical" evidence="6">
    <location>
        <begin position="162"/>
        <end position="184"/>
    </location>
</feature>
<organism evidence="7 8">
    <name type="scientific">Candidatus Yonathbacteria bacterium RIFCSPLOWO2_01_FULL_43_27</name>
    <dbReference type="NCBI Taxonomy" id="1802726"/>
    <lineage>
        <taxon>Bacteria</taxon>
        <taxon>Candidatus Yonathiibacteriota</taxon>
    </lineage>
</organism>
<comment type="subcellular location">
    <subcellularLocation>
        <location evidence="1">Cell membrane</location>
        <topology evidence="1">Multi-pass membrane protein</topology>
    </subcellularLocation>
</comment>
<keyword evidence="2" id="KW-1003">Cell membrane</keyword>
<dbReference type="Proteomes" id="UP000178817">
    <property type="component" value="Unassembled WGS sequence"/>
</dbReference>
<keyword evidence="3 6" id="KW-0812">Transmembrane</keyword>
<protein>
    <recommendedName>
        <fullName evidence="9">DedA family protein</fullName>
    </recommendedName>
</protein>
<feature type="transmembrane region" description="Helical" evidence="6">
    <location>
        <begin position="44"/>
        <end position="64"/>
    </location>
</feature>
<feature type="transmembrane region" description="Helical" evidence="6">
    <location>
        <begin position="130"/>
        <end position="156"/>
    </location>
</feature>
<evidence type="ECO:0000256" key="5">
    <source>
        <dbReference type="ARBA" id="ARBA00023136"/>
    </source>
</evidence>
<evidence type="ECO:0000256" key="3">
    <source>
        <dbReference type="ARBA" id="ARBA00022692"/>
    </source>
</evidence>
<dbReference type="AlphaFoldDB" id="A0A1G2SD31"/>
<evidence type="ECO:0000256" key="6">
    <source>
        <dbReference type="SAM" id="Phobius"/>
    </source>
</evidence>
<dbReference type="STRING" id="1802726.A3B07_01440"/>
<evidence type="ECO:0000256" key="4">
    <source>
        <dbReference type="ARBA" id="ARBA00022989"/>
    </source>
</evidence>
<dbReference type="PANTHER" id="PTHR42709:SF6">
    <property type="entry name" value="UNDECAPRENYL PHOSPHATE TRANSPORTER A"/>
    <property type="match status" value="1"/>
</dbReference>
<evidence type="ECO:0000313" key="8">
    <source>
        <dbReference type="Proteomes" id="UP000178817"/>
    </source>
</evidence>
<dbReference type="PANTHER" id="PTHR42709">
    <property type="entry name" value="ALKALINE PHOSPHATASE LIKE PROTEIN"/>
    <property type="match status" value="1"/>
</dbReference>
<dbReference type="InterPro" id="IPR051311">
    <property type="entry name" value="DedA_domain"/>
</dbReference>
<name>A0A1G2SD31_9BACT</name>